<gene>
    <name evidence="12" type="ORF">CYNAS_LOCUS23</name>
</gene>
<comment type="catalytic activity">
    <reaction evidence="8">
        <text>cytidine + ATP = CMP + ADP + H(+)</text>
        <dbReference type="Rhea" id="RHEA:24674"/>
        <dbReference type="ChEBI" id="CHEBI:15378"/>
        <dbReference type="ChEBI" id="CHEBI:17562"/>
        <dbReference type="ChEBI" id="CHEBI:30616"/>
        <dbReference type="ChEBI" id="CHEBI:60377"/>
        <dbReference type="ChEBI" id="CHEBI:456216"/>
        <dbReference type="EC" id="2.7.1.48"/>
    </reaction>
</comment>
<comment type="caution">
    <text evidence="12">The sequence shown here is derived from an EMBL/GenBank/DDBJ whole genome shotgun (WGS) entry which is preliminary data.</text>
</comment>
<dbReference type="Proteomes" id="UP001176961">
    <property type="component" value="Unassembled WGS sequence"/>
</dbReference>
<evidence type="ECO:0000256" key="10">
    <source>
        <dbReference type="SAM" id="MobiDB-lite"/>
    </source>
</evidence>
<evidence type="ECO:0000256" key="2">
    <source>
        <dbReference type="ARBA" id="ARBA00004784"/>
    </source>
</evidence>
<evidence type="ECO:0000256" key="4">
    <source>
        <dbReference type="ARBA" id="ARBA00012137"/>
    </source>
</evidence>
<dbReference type="EMBL" id="CATQJL010000001">
    <property type="protein sequence ID" value="CAJ0588040.1"/>
    <property type="molecule type" value="Genomic_DNA"/>
</dbReference>
<evidence type="ECO:0000256" key="7">
    <source>
        <dbReference type="ARBA" id="ARBA00022777"/>
    </source>
</evidence>
<dbReference type="CDD" id="cd02023">
    <property type="entry name" value="UMPK"/>
    <property type="match status" value="1"/>
</dbReference>
<sequence>MVRIRPLKQQMAGPRQRMNGNPVDSASITCFVLEMGKLRLPCIIGVAGGPASGKSLVTEKIMERLETLNQGKNKQVITIPLESFYKELNEEQRARAAVGEFDFDHPSAFDFDKLTETISQLEEGEAVTIPKYDFLTSTRKGTLHLEPADVIIVEGILIFYDVRLRNKFAMKLFVDADADIRLARRVRRDTVERKRPLSIVLGQYTKKVKPAFEEFCLPTKKWADVIIPRGGENDVAIDLLVQHIQDLLRTPRASPERTRPAEDAVDGKYRVYGLH</sequence>
<dbReference type="InterPro" id="IPR027417">
    <property type="entry name" value="P-loop_NTPase"/>
</dbReference>
<dbReference type="FunFam" id="3.40.50.300:FF:000339">
    <property type="entry name" value="Uridine kinase"/>
    <property type="match status" value="1"/>
</dbReference>
<dbReference type="GO" id="GO:0005524">
    <property type="term" value="F:ATP binding"/>
    <property type="evidence" value="ECO:0007669"/>
    <property type="project" value="InterPro"/>
</dbReference>
<dbReference type="EC" id="2.7.1.48" evidence="4"/>
<dbReference type="Gene3D" id="3.40.50.300">
    <property type="entry name" value="P-loop containing nucleotide triphosphate hydrolases"/>
    <property type="match status" value="1"/>
</dbReference>
<keyword evidence="6" id="KW-0547">Nucleotide-binding</keyword>
<comment type="pathway">
    <text evidence="1">Pyrimidine metabolism; UMP biosynthesis via salvage pathway; UMP from uridine: step 1/1.</text>
</comment>
<reference evidence="12" key="1">
    <citation type="submission" date="2023-07" db="EMBL/GenBank/DDBJ databases">
        <authorList>
            <consortium name="CYATHOMIX"/>
        </authorList>
    </citation>
    <scope>NUCLEOTIDE SEQUENCE</scope>
    <source>
        <strain evidence="12">N/A</strain>
    </source>
</reference>
<name>A0AA36GJ55_CYLNA</name>
<feature type="domain" description="Phosphoribulokinase/uridine kinase" evidence="11">
    <location>
        <begin position="43"/>
        <end position="236"/>
    </location>
</feature>
<keyword evidence="7" id="KW-0418">Kinase</keyword>
<dbReference type="SUPFAM" id="SSF52540">
    <property type="entry name" value="P-loop containing nucleoside triphosphate hydrolases"/>
    <property type="match status" value="1"/>
</dbReference>
<dbReference type="InterPro" id="IPR006083">
    <property type="entry name" value="PRK/URK"/>
</dbReference>
<dbReference type="NCBIfam" id="NF004018">
    <property type="entry name" value="PRK05480.1"/>
    <property type="match status" value="1"/>
</dbReference>
<dbReference type="AlphaFoldDB" id="A0AA36GJ55"/>
<evidence type="ECO:0000256" key="8">
    <source>
        <dbReference type="ARBA" id="ARBA00047436"/>
    </source>
</evidence>
<evidence type="ECO:0000256" key="9">
    <source>
        <dbReference type="ARBA" id="ARBA00048909"/>
    </source>
</evidence>
<organism evidence="12 13">
    <name type="scientific">Cylicocyclus nassatus</name>
    <name type="common">Nematode worm</name>
    <dbReference type="NCBI Taxonomy" id="53992"/>
    <lineage>
        <taxon>Eukaryota</taxon>
        <taxon>Metazoa</taxon>
        <taxon>Ecdysozoa</taxon>
        <taxon>Nematoda</taxon>
        <taxon>Chromadorea</taxon>
        <taxon>Rhabditida</taxon>
        <taxon>Rhabditina</taxon>
        <taxon>Rhabditomorpha</taxon>
        <taxon>Strongyloidea</taxon>
        <taxon>Strongylidae</taxon>
        <taxon>Cylicocyclus</taxon>
    </lineage>
</organism>
<dbReference type="PANTHER" id="PTHR10285">
    <property type="entry name" value="URIDINE KINASE"/>
    <property type="match status" value="1"/>
</dbReference>
<evidence type="ECO:0000313" key="13">
    <source>
        <dbReference type="Proteomes" id="UP001176961"/>
    </source>
</evidence>
<comment type="pathway">
    <text evidence="2">Pyrimidine metabolism; CTP biosynthesis via salvage pathway; CTP from cytidine: step 1/3.</text>
</comment>
<accession>A0AA36GJ55</accession>
<comment type="catalytic activity">
    <reaction evidence="9">
        <text>uridine + ATP = UMP + ADP + H(+)</text>
        <dbReference type="Rhea" id="RHEA:16825"/>
        <dbReference type="ChEBI" id="CHEBI:15378"/>
        <dbReference type="ChEBI" id="CHEBI:16704"/>
        <dbReference type="ChEBI" id="CHEBI:30616"/>
        <dbReference type="ChEBI" id="CHEBI:57865"/>
        <dbReference type="ChEBI" id="CHEBI:456216"/>
        <dbReference type="EC" id="2.7.1.48"/>
    </reaction>
</comment>
<evidence type="ECO:0000259" key="11">
    <source>
        <dbReference type="Pfam" id="PF00485"/>
    </source>
</evidence>
<keyword evidence="5" id="KW-0808">Transferase</keyword>
<feature type="region of interest" description="Disordered" evidence="10">
    <location>
        <begin position="1"/>
        <end position="20"/>
    </location>
</feature>
<dbReference type="InterPro" id="IPR000764">
    <property type="entry name" value="Uridine_kinase-like"/>
</dbReference>
<protein>
    <recommendedName>
        <fullName evidence="4">uridine/cytidine kinase</fullName>
        <ecNumber evidence="4">2.7.1.48</ecNumber>
    </recommendedName>
</protein>
<evidence type="ECO:0000256" key="6">
    <source>
        <dbReference type="ARBA" id="ARBA00022741"/>
    </source>
</evidence>
<dbReference type="Pfam" id="PF00485">
    <property type="entry name" value="PRK"/>
    <property type="match status" value="1"/>
</dbReference>
<dbReference type="GO" id="GO:0004849">
    <property type="term" value="F:uridine kinase activity"/>
    <property type="evidence" value="ECO:0007669"/>
    <property type="project" value="UniProtKB-EC"/>
</dbReference>
<evidence type="ECO:0000256" key="1">
    <source>
        <dbReference type="ARBA" id="ARBA00004690"/>
    </source>
</evidence>
<dbReference type="GO" id="GO:0008655">
    <property type="term" value="P:pyrimidine-containing compound salvage"/>
    <property type="evidence" value="ECO:0007669"/>
    <property type="project" value="UniProtKB-ARBA"/>
</dbReference>
<evidence type="ECO:0000313" key="12">
    <source>
        <dbReference type="EMBL" id="CAJ0588040.1"/>
    </source>
</evidence>
<dbReference type="PRINTS" id="PR00988">
    <property type="entry name" value="URIDINKINASE"/>
</dbReference>
<evidence type="ECO:0000256" key="5">
    <source>
        <dbReference type="ARBA" id="ARBA00022679"/>
    </source>
</evidence>
<comment type="similarity">
    <text evidence="3">Belongs to the uridine kinase family.</text>
</comment>
<keyword evidence="13" id="KW-1185">Reference proteome</keyword>
<proteinExistence type="inferred from homology"/>
<evidence type="ECO:0000256" key="3">
    <source>
        <dbReference type="ARBA" id="ARBA00005408"/>
    </source>
</evidence>